<dbReference type="EMBL" id="BMPP01000013">
    <property type="protein sequence ID" value="GGK33245.1"/>
    <property type="molecule type" value="Genomic_DNA"/>
</dbReference>
<feature type="transmembrane region" description="Helical" evidence="1">
    <location>
        <begin position="34"/>
        <end position="58"/>
    </location>
</feature>
<evidence type="ECO:0008006" key="4">
    <source>
        <dbReference type="Google" id="ProtNLM"/>
    </source>
</evidence>
<evidence type="ECO:0000313" key="3">
    <source>
        <dbReference type="Proteomes" id="UP000647587"/>
    </source>
</evidence>
<keyword evidence="1" id="KW-0472">Membrane</keyword>
<comment type="caution">
    <text evidence="2">The sequence shown here is derived from an EMBL/GenBank/DDBJ whole genome shotgun (WGS) entry which is preliminary data.</text>
</comment>
<accession>A0ABQ2EZN3</accession>
<reference evidence="3" key="1">
    <citation type="journal article" date="2019" name="Int. J. Syst. Evol. Microbiol.">
        <title>The Global Catalogue of Microorganisms (GCM) 10K type strain sequencing project: providing services to taxonomists for standard genome sequencing and annotation.</title>
        <authorList>
            <consortium name="The Broad Institute Genomics Platform"/>
            <consortium name="The Broad Institute Genome Sequencing Center for Infectious Disease"/>
            <person name="Wu L."/>
            <person name="Ma J."/>
        </authorList>
    </citation>
    <scope>NUCLEOTIDE SEQUENCE [LARGE SCALE GENOMIC DNA]</scope>
    <source>
        <strain evidence="3">JCM 30331</strain>
    </source>
</reference>
<evidence type="ECO:0000313" key="2">
    <source>
        <dbReference type="EMBL" id="GGK33245.1"/>
    </source>
</evidence>
<name>A0ABQ2EZN3_9DEIO</name>
<sequence>MYEVGPPLHARPVSPAPFCRLVESPMNGAARGGFVLISVVVIMFVVMLSVISLSLSALTTRRTTAVESRNVQSFHAAQAGLGRARAYLDTCIYAPSHKSVQCEGGTAWTQEPIETIATVATGFATSSLLASPGLSSTLDSGRYTVTLTSDPDCATVPAPASCDHEELILTSVGSGTGDRSITRLEQRVAVSVSKYDAPIGSVPGALTATGNVTLRGNNPIGGYVLPGFPPASTAFSCTTEKTGSNKGKCALVDGSYSLTGDFKGYSAGEYVEINGSFFGITSNSGSVMSLQPLGVAGRFPPGSLTRVDPVLPQNAAAVETTPPAVAALTVHGSSVSAASYLRGLEERRAALLSLGISESSWNLQAVAESQWQGYAWGVDTANVQSGPFQIEQSSEACAASITQLCTTKRPTLSQYSRLQRIIPSVVTSDGSEATITKGTNAVPYIGETHANFTADTLFSRTFSNPGWNCPVPDPGSSCAKQAFYAQATHVSFEELAASPSYYCGRVVWVGNAPGVTSPANTSQSVSLNCPASKPAVVVVNNEGASFDIGTQTEFNGLLYVMADQLLKQGNGCINGAVLVESTNPAMAADLRGTACPGGDQHDAYIRYDPRIINQLSDYSHTHQLHVSRIAASWKETKLP</sequence>
<keyword evidence="1" id="KW-0812">Transmembrane</keyword>
<keyword evidence="1" id="KW-1133">Transmembrane helix</keyword>
<organism evidence="2 3">
    <name type="scientific">Deinococcus malanensis</name>
    <dbReference type="NCBI Taxonomy" id="1706855"/>
    <lineage>
        <taxon>Bacteria</taxon>
        <taxon>Thermotogati</taxon>
        <taxon>Deinococcota</taxon>
        <taxon>Deinococci</taxon>
        <taxon>Deinococcales</taxon>
        <taxon>Deinococcaceae</taxon>
        <taxon>Deinococcus</taxon>
    </lineage>
</organism>
<evidence type="ECO:0000256" key="1">
    <source>
        <dbReference type="SAM" id="Phobius"/>
    </source>
</evidence>
<proteinExistence type="predicted"/>
<gene>
    <name evidence="2" type="ORF">GCM10008955_29080</name>
</gene>
<protein>
    <recommendedName>
        <fullName evidence="4">Type 4 fimbrial biogenesis protein PilX N-terminal domain-containing protein</fullName>
    </recommendedName>
</protein>
<keyword evidence="3" id="KW-1185">Reference proteome</keyword>
<dbReference type="Proteomes" id="UP000647587">
    <property type="component" value="Unassembled WGS sequence"/>
</dbReference>